<sequence length="786" mass="87450">MVSLNWHKQKEKTLNDDGTERKQQSEMLGKNLGFGRNFARRTLEKLSSEGRICQKQTVCIFLPVCDVCIGECALYAKGRILTAIDGHSFAQNVPSSEIMHLAGTTRYQHSSITPRTIQSSPMPFNEAFDDPEFQKSKSPYPDLAHFVKTDDHVHISCSSPDGAVATSPPSLELSWRGITVHVQEQRSLWKRCFRSSSFPSYPRTILNNVHGLAKPGELLAIMGGSGAGKSCLLNVLAHRNLNNLQVQGTVRVNQQKVTKAFMRNACAYVQQYDCFVGSLTVKEHLMFNAILRMGKGYRTEAQLRKVEEVIEDLGLSGCADSLIGTRSIKGISGGEKKRLAFASEILTSPPILLCDEPTSGLDSFLAFQVVQVLKKLAATKSMTIVFTIHQPSSQVYELFDSVYMMAEGRLAFYGTREQAAEFWTGLGRPLPCNFNPSDHYISSLADESGTRKNTASAICDAYESSTLGSNLQAAVKQGDSFLGNLANLEKNIKTLDESASDSKTSASCFNQVRVLLWRNVMTILREPTLLKVQLTQSIFMSALTGVIYLNDSYTQEKVANINGSLFQMVSTMAFMFQFSVVHHFCSEIHTFFREYGSGLYNVSSYFIAKNLAELPNFTLSALLFGTILYWMSRLTPLWDTFLFYLLVAVLVQNTTISIGYAAGCIFGTMSTAVAVLPIFVTPMLAFGGYFINQATLPWFFYPFKYLSYFGYAFESLVVNEWSHVDAISGCTRPHGVGCYHNGTDVINRLSFSSDKMWFNVIILGVIIIAFRSIAFLGLFTRAKLRK</sequence>
<comment type="similarity">
    <text evidence="2">Belongs to the ABC transporter superfamily. ABCG family. Eye pigment precursor importer (TC 3.A.1.204) subfamily.</text>
</comment>
<evidence type="ECO:0000313" key="12">
    <source>
        <dbReference type="EMBL" id="CAJ0597742.1"/>
    </source>
</evidence>
<evidence type="ECO:0000256" key="9">
    <source>
        <dbReference type="SAM" id="MobiDB-lite"/>
    </source>
</evidence>
<feature type="region of interest" description="Disordered" evidence="9">
    <location>
        <begin position="1"/>
        <end position="22"/>
    </location>
</feature>
<dbReference type="Pfam" id="PF01061">
    <property type="entry name" value="ABC2_membrane"/>
    <property type="match status" value="1"/>
</dbReference>
<protein>
    <recommendedName>
        <fullName evidence="11">ABC transporter domain-containing protein</fullName>
    </recommendedName>
</protein>
<keyword evidence="6" id="KW-0067">ATP-binding</keyword>
<evidence type="ECO:0000313" key="13">
    <source>
        <dbReference type="Proteomes" id="UP001176961"/>
    </source>
</evidence>
<evidence type="ECO:0000256" key="8">
    <source>
        <dbReference type="ARBA" id="ARBA00023136"/>
    </source>
</evidence>
<evidence type="ECO:0000256" key="2">
    <source>
        <dbReference type="ARBA" id="ARBA00005814"/>
    </source>
</evidence>
<keyword evidence="13" id="KW-1185">Reference proteome</keyword>
<keyword evidence="7 10" id="KW-1133">Transmembrane helix</keyword>
<dbReference type="PROSITE" id="PS00211">
    <property type="entry name" value="ABC_TRANSPORTER_1"/>
    <property type="match status" value="1"/>
</dbReference>
<evidence type="ECO:0000256" key="4">
    <source>
        <dbReference type="ARBA" id="ARBA00022692"/>
    </source>
</evidence>
<dbReference type="InterPro" id="IPR003593">
    <property type="entry name" value="AAA+_ATPase"/>
</dbReference>
<dbReference type="Pfam" id="PF19055">
    <property type="entry name" value="ABC2_membrane_7"/>
    <property type="match status" value="1"/>
</dbReference>
<dbReference type="InterPro" id="IPR027417">
    <property type="entry name" value="P-loop_NTPase"/>
</dbReference>
<evidence type="ECO:0000256" key="5">
    <source>
        <dbReference type="ARBA" id="ARBA00022741"/>
    </source>
</evidence>
<accession>A0AA36M5G9</accession>
<dbReference type="GO" id="GO:0005524">
    <property type="term" value="F:ATP binding"/>
    <property type="evidence" value="ECO:0007669"/>
    <property type="project" value="UniProtKB-KW"/>
</dbReference>
<dbReference type="InterPro" id="IPR013525">
    <property type="entry name" value="ABC2_TM"/>
</dbReference>
<dbReference type="AlphaFoldDB" id="A0AA36M5G9"/>
<keyword evidence="8 10" id="KW-0472">Membrane</keyword>
<dbReference type="SMART" id="SM00382">
    <property type="entry name" value="AAA"/>
    <property type="match status" value="1"/>
</dbReference>
<name>A0AA36M5G9_CYLNA</name>
<dbReference type="InterPro" id="IPR003439">
    <property type="entry name" value="ABC_transporter-like_ATP-bd"/>
</dbReference>
<dbReference type="PANTHER" id="PTHR48041">
    <property type="entry name" value="ABC TRANSPORTER G FAMILY MEMBER 28"/>
    <property type="match status" value="1"/>
</dbReference>
<dbReference type="GO" id="GO:0140359">
    <property type="term" value="F:ABC-type transporter activity"/>
    <property type="evidence" value="ECO:0007669"/>
    <property type="project" value="InterPro"/>
</dbReference>
<feature type="domain" description="ABC transporter" evidence="11">
    <location>
        <begin position="183"/>
        <end position="432"/>
    </location>
</feature>
<evidence type="ECO:0000256" key="10">
    <source>
        <dbReference type="SAM" id="Phobius"/>
    </source>
</evidence>
<comment type="subcellular location">
    <subcellularLocation>
        <location evidence="1">Membrane</location>
        <topology evidence="1">Multi-pass membrane protein</topology>
    </subcellularLocation>
</comment>
<evidence type="ECO:0000256" key="3">
    <source>
        <dbReference type="ARBA" id="ARBA00022448"/>
    </source>
</evidence>
<dbReference type="InterPro" id="IPR050352">
    <property type="entry name" value="ABCG_transporters"/>
</dbReference>
<evidence type="ECO:0000256" key="7">
    <source>
        <dbReference type="ARBA" id="ARBA00022989"/>
    </source>
</evidence>
<dbReference type="InterPro" id="IPR017871">
    <property type="entry name" value="ABC_transporter-like_CS"/>
</dbReference>
<dbReference type="Proteomes" id="UP001176961">
    <property type="component" value="Unassembled WGS sequence"/>
</dbReference>
<feature type="transmembrane region" description="Helical" evidence="10">
    <location>
        <begin position="756"/>
        <end position="779"/>
    </location>
</feature>
<dbReference type="GO" id="GO:0005886">
    <property type="term" value="C:plasma membrane"/>
    <property type="evidence" value="ECO:0007669"/>
    <property type="project" value="TreeGrafter"/>
</dbReference>
<proteinExistence type="inferred from homology"/>
<evidence type="ECO:0000256" key="1">
    <source>
        <dbReference type="ARBA" id="ARBA00004141"/>
    </source>
</evidence>
<keyword evidence="3" id="KW-0813">Transport</keyword>
<dbReference type="Pfam" id="PF00005">
    <property type="entry name" value="ABC_tran"/>
    <property type="match status" value="1"/>
</dbReference>
<keyword evidence="4 10" id="KW-0812">Transmembrane</keyword>
<dbReference type="GO" id="GO:0016887">
    <property type="term" value="F:ATP hydrolysis activity"/>
    <property type="evidence" value="ECO:0007669"/>
    <property type="project" value="InterPro"/>
</dbReference>
<dbReference type="InterPro" id="IPR043926">
    <property type="entry name" value="ABCG_dom"/>
</dbReference>
<gene>
    <name evidence="12" type="ORF">CYNAS_LOCUS9725</name>
</gene>
<dbReference type="SUPFAM" id="SSF52540">
    <property type="entry name" value="P-loop containing nucleoside triphosphate hydrolases"/>
    <property type="match status" value="1"/>
</dbReference>
<evidence type="ECO:0000259" key="11">
    <source>
        <dbReference type="PROSITE" id="PS50893"/>
    </source>
</evidence>
<dbReference type="Gene3D" id="3.40.50.300">
    <property type="entry name" value="P-loop containing nucleotide triphosphate hydrolases"/>
    <property type="match status" value="1"/>
</dbReference>
<dbReference type="PANTHER" id="PTHR48041:SF139">
    <property type="entry name" value="PROTEIN SCARLET"/>
    <property type="match status" value="1"/>
</dbReference>
<comment type="caution">
    <text evidence="12">The sequence shown here is derived from an EMBL/GenBank/DDBJ whole genome shotgun (WGS) entry which is preliminary data.</text>
</comment>
<evidence type="ECO:0000256" key="6">
    <source>
        <dbReference type="ARBA" id="ARBA00022840"/>
    </source>
</evidence>
<keyword evidence="5" id="KW-0547">Nucleotide-binding</keyword>
<dbReference type="PROSITE" id="PS50893">
    <property type="entry name" value="ABC_TRANSPORTER_2"/>
    <property type="match status" value="1"/>
</dbReference>
<feature type="compositionally biased region" description="Basic and acidic residues" evidence="9">
    <location>
        <begin position="11"/>
        <end position="22"/>
    </location>
</feature>
<organism evidence="12 13">
    <name type="scientific">Cylicocyclus nassatus</name>
    <name type="common">Nematode worm</name>
    <dbReference type="NCBI Taxonomy" id="53992"/>
    <lineage>
        <taxon>Eukaryota</taxon>
        <taxon>Metazoa</taxon>
        <taxon>Ecdysozoa</taxon>
        <taxon>Nematoda</taxon>
        <taxon>Chromadorea</taxon>
        <taxon>Rhabditida</taxon>
        <taxon>Rhabditina</taxon>
        <taxon>Rhabditomorpha</taxon>
        <taxon>Strongyloidea</taxon>
        <taxon>Strongylidae</taxon>
        <taxon>Cylicocyclus</taxon>
    </lineage>
</organism>
<dbReference type="EMBL" id="CATQJL010000223">
    <property type="protein sequence ID" value="CAJ0597742.1"/>
    <property type="molecule type" value="Genomic_DNA"/>
</dbReference>
<reference evidence="12" key="1">
    <citation type="submission" date="2023-07" db="EMBL/GenBank/DDBJ databases">
        <authorList>
            <consortium name="CYATHOMIX"/>
        </authorList>
    </citation>
    <scope>NUCLEOTIDE SEQUENCE</scope>
    <source>
        <strain evidence="12">N/A</strain>
    </source>
</reference>